<dbReference type="Pfam" id="PF12796">
    <property type="entry name" value="Ank_2"/>
    <property type="match status" value="1"/>
</dbReference>
<dbReference type="PROSITE" id="PS50297">
    <property type="entry name" value="ANK_REP_REGION"/>
    <property type="match status" value="1"/>
</dbReference>
<dbReference type="InterPro" id="IPR039195">
    <property type="entry name" value="ANKRD40"/>
</dbReference>
<reference evidence="2 3" key="1">
    <citation type="journal article" date="2018" name="New Phytol.">
        <title>Phylogenomics of Endogonaceae and evolution of mycorrhizas within Mucoromycota.</title>
        <authorList>
            <person name="Chang Y."/>
            <person name="Desiro A."/>
            <person name="Na H."/>
            <person name="Sandor L."/>
            <person name="Lipzen A."/>
            <person name="Clum A."/>
            <person name="Barry K."/>
            <person name="Grigoriev I.V."/>
            <person name="Martin F.M."/>
            <person name="Stajich J.E."/>
            <person name="Smith M.E."/>
            <person name="Bonito G."/>
            <person name="Spatafora J.W."/>
        </authorList>
    </citation>
    <scope>NUCLEOTIDE SEQUENCE [LARGE SCALE GENOMIC DNA]</scope>
    <source>
        <strain evidence="2 3">AD002</strain>
    </source>
</reference>
<accession>A0A433QVS2</accession>
<sequence length="249" mass="26857">MFGDEREELLREVASLGNLKAVLHYLHGGVNVNSSNKVNGWTALHWSSHRGHEEVTRALLANGADISLVTSKGQTAADLAKTDEVRSLFGEPTVAAEPELSFVPRYLREPDLDKLWSVPDENAGKGVDALSIAKSVEFFRATAPPVAPVAPFPAAVAAGSGPAKELLVYLSTRTDDALLGSVFAEPDDTIETTVQRVKEEMVDLPPTFSIAKHTGKMSIPVTFNQYAKKTMQHFRGEVDAIVVVPPKSA</sequence>
<comment type="caution">
    <text evidence="2">The sequence shown here is derived from an EMBL/GenBank/DDBJ whole genome shotgun (WGS) entry which is preliminary data.</text>
</comment>
<dbReference type="InterPro" id="IPR036770">
    <property type="entry name" value="Ankyrin_rpt-contain_sf"/>
</dbReference>
<evidence type="ECO:0000313" key="3">
    <source>
        <dbReference type="Proteomes" id="UP000274822"/>
    </source>
</evidence>
<organism evidence="2 3">
    <name type="scientific">Jimgerdemannia flammicorona</name>
    <dbReference type="NCBI Taxonomy" id="994334"/>
    <lineage>
        <taxon>Eukaryota</taxon>
        <taxon>Fungi</taxon>
        <taxon>Fungi incertae sedis</taxon>
        <taxon>Mucoromycota</taxon>
        <taxon>Mucoromycotina</taxon>
        <taxon>Endogonomycetes</taxon>
        <taxon>Endogonales</taxon>
        <taxon>Endogonaceae</taxon>
        <taxon>Jimgerdemannia</taxon>
    </lineage>
</organism>
<evidence type="ECO:0000256" key="1">
    <source>
        <dbReference type="PROSITE-ProRule" id="PRU00023"/>
    </source>
</evidence>
<dbReference type="PROSITE" id="PS50088">
    <property type="entry name" value="ANK_REPEAT"/>
    <property type="match status" value="1"/>
</dbReference>
<dbReference type="EMBL" id="RBNJ01000840">
    <property type="protein sequence ID" value="RUS33921.1"/>
    <property type="molecule type" value="Genomic_DNA"/>
</dbReference>
<gene>
    <name evidence="2" type="ORF">BC938DRAFT_483250</name>
</gene>
<dbReference type="PANTHER" id="PTHR24192:SF3">
    <property type="entry name" value="ANKYRIN REPEAT DOMAIN 40"/>
    <property type="match status" value="1"/>
</dbReference>
<dbReference type="AlphaFoldDB" id="A0A433QVS2"/>
<dbReference type="PANTHER" id="PTHR24192">
    <property type="entry name" value="ANKYRIN REPEAT DOMAIN 40"/>
    <property type="match status" value="1"/>
</dbReference>
<dbReference type="Proteomes" id="UP000274822">
    <property type="component" value="Unassembled WGS sequence"/>
</dbReference>
<dbReference type="SUPFAM" id="SSF48403">
    <property type="entry name" value="Ankyrin repeat"/>
    <property type="match status" value="1"/>
</dbReference>
<keyword evidence="1" id="KW-0040">ANK repeat</keyword>
<dbReference type="SMART" id="SM00248">
    <property type="entry name" value="ANK"/>
    <property type="match status" value="1"/>
</dbReference>
<dbReference type="InterPro" id="IPR002110">
    <property type="entry name" value="Ankyrin_rpt"/>
</dbReference>
<dbReference type="Gene3D" id="1.25.40.20">
    <property type="entry name" value="Ankyrin repeat-containing domain"/>
    <property type="match status" value="1"/>
</dbReference>
<evidence type="ECO:0000313" key="2">
    <source>
        <dbReference type="EMBL" id="RUS33921.1"/>
    </source>
</evidence>
<protein>
    <submittedName>
        <fullName evidence="2">Uncharacterized protein</fullName>
    </submittedName>
</protein>
<proteinExistence type="predicted"/>
<keyword evidence="3" id="KW-1185">Reference proteome</keyword>
<name>A0A433QVS2_9FUNG</name>
<feature type="repeat" description="ANK" evidence="1">
    <location>
        <begin position="39"/>
        <end position="71"/>
    </location>
</feature>